<dbReference type="PANTHER" id="PTHR36836:SF1">
    <property type="entry name" value="COLANIC ACID BIOSYNTHESIS PROTEIN WCAK"/>
    <property type="match status" value="1"/>
</dbReference>
<name>A0ABT6TTV8_9BACL</name>
<evidence type="ECO:0000313" key="3">
    <source>
        <dbReference type="EMBL" id="MDI4650283.1"/>
    </source>
</evidence>
<keyword evidence="4" id="KW-1185">Reference proteome</keyword>
<dbReference type="InterPro" id="IPR007345">
    <property type="entry name" value="Polysacch_pyruvyl_Trfase"/>
</dbReference>
<feature type="region of interest" description="Disordered" evidence="1">
    <location>
        <begin position="212"/>
        <end position="241"/>
    </location>
</feature>
<evidence type="ECO:0000256" key="1">
    <source>
        <dbReference type="SAM" id="MobiDB-lite"/>
    </source>
</evidence>
<dbReference type="GO" id="GO:0016740">
    <property type="term" value="F:transferase activity"/>
    <property type="evidence" value="ECO:0007669"/>
    <property type="project" value="UniProtKB-KW"/>
</dbReference>
<sequence length="423" mass="45116">MAKTDRKLRLVLSGYYGFRNSGDEAVLLSILNALEQAGEDHGVFVEPIVLSGDPTWTARQYGVWSVPRMKLREVREAIGASDGVISGGGSLLQDATGLGSIPYYLGILEMARWARKPSFIYAQGIGPVKRRMFGPFIARAMRKASYVSVRDAESAALLAGFGVPEDRVAVVPDPVMGLPLPSVGGGAELRGAAGAGGAAAVAPRADAGAAGADGAADAGAGRREGAAAAGEAEARGGGTDRPPLVGVSVRFWRGDRSDLDRIAAALAALARERPVRLRFLPFHEGADEDASRYVIERLGAAAAMAEIAPAHDAPQEMLREIDRCDLLVGMRLHSLIYAANREVPLLGLSYDPKIDQFLHRLGDRAIGTVDAIDLQHFAAKAVQFIEDPAQWRIDHYSAIRRLKEEAAVPAQRIVEACLELRGR</sequence>
<dbReference type="PANTHER" id="PTHR36836">
    <property type="entry name" value="COLANIC ACID BIOSYNTHESIS PROTEIN WCAK"/>
    <property type="match status" value="1"/>
</dbReference>
<comment type="caution">
    <text evidence="3">The sequence shown here is derived from an EMBL/GenBank/DDBJ whole genome shotgun (WGS) entry which is preliminary data.</text>
</comment>
<dbReference type="EMBL" id="JAGRPV010000002">
    <property type="protein sequence ID" value="MDI4650283.1"/>
    <property type="molecule type" value="Genomic_DNA"/>
</dbReference>
<protein>
    <submittedName>
        <fullName evidence="3">Polysaccharide pyruvyl transferase family protein</fullName>
    </submittedName>
</protein>
<evidence type="ECO:0000313" key="4">
    <source>
        <dbReference type="Proteomes" id="UP001161691"/>
    </source>
</evidence>
<organism evidence="3 4">
    <name type="scientific">Cohnella hashimotonis</name>
    <dbReference type="NCBI Taxonomy" id="2826895"/>
    <lineage>
        <taxon>Bacteria</taxon>
        <taxon>Bacillati</taxon>
        <taxon>Bacillota</taxon>
        <taxon>Bacilli</taxon>
        <taxon>Bacillales</taxon>
        <taxon>Paenibacillaceae</taxon>
        <taxon>Cohnella</taxon>
    </lineage>
</organism>
<dbReference type="Proteomes" id="UP001161691">
    <property type="component" value="Unassembled WGS sequence"/>
</dbReference>
<evidence type="ECO:0000259" key="2">
    <source>
        <dbReference type="Pfam" id="PF04230"/>
    </source>
</evidence>
<reference evidence="3" key="1">
    <citation type="submission" date="2023-04" db="EMBL/GenBank/DDBJ databases">
        <title>Comparative genomic analysis of Cohnella hashimotonis sp. nov., isolated from the International Space Station.</title>
        <authorList>
            <person name="Venkateswaran K."/>
            <person name="Simpson A."/>
        </authorList>
    </citation>
    <scope>NUCLEOTIDE SEQUENCE</scope>
    <source>
        <strain evidence="3">F6_2S_P_1</strain>
    </source>
</reference>
<accession>A0ABT6TTV8</accession>
<feature type="domain" description="Polysaccharide pyruvyl transferase" evidence="2">
    <location>
        <begin position="20"/>
        <end position="352"/>
    </location>
</feature>
<dbReference type="SUPFAM" id="SSF53756">
    <property type="entry name" value="UDP-Glycosyltransferase/glycogen phosphorylase"/>
    <property type="match status" value="1"/>
</dbReference>
<gene>
    <name evidence="3" type="ORF">KB449_35465</name>
</gene>
<dbReference type="Pfam" id="PF04230">
    <property type="entry name" value="PS_pyruv_trans"/>
    <property type="match status" value="1"/>
</dbReference>
<proteinExistence type="predicted"/>
<keyword evidence="3" id="KW-0808">Transferase</keyword>